<feature type="coiled-coil region" evidence="1">
    <location>
        <begin position="84"/>
        <end position="111"/>
    </location>
</feature>
<keyword evidence="2" id="KW-0812">Transmembrane</keyword>
<name>A0A160PLZ3_9CORY</name>
<evidence type="ECO:0000313" key="4">
    <source>
        <dbReference type="Proteomes" id="UP000218244"/>
    </source>
</evidence>
<evidence type="ECO:0000256" key="1">
    <source>
        <dbReference type="SAM" id="Coils"/>
    </source>
</evidence>
<keyword evidence="4" id="KW-1185">Reference proteome</keyword>
<proteinExistence type="predicted"/>
<reference evidence="3 4" key="1">
    <citation type="submission" date="2016-02" db="EMBL/GenBank/DDBJ databases">
        <title>Corynebacterium glutamicum N24 whole genome sequencing project.</title>
        <authorList>
            <person name="Matsutani M."/>
            <person name="Nangtapong N."/>
            <person name="Yakushi T."/>
            <person name="Matsushita K."/>
        </authorList>
    </citation>
    <scope>NUCLEOTIDE SEQUENCE [LARGE SCALE GENOMIC DNA]</scope>
    <source>
        <strain evidence="3 4">N24</strain>
    </source>
</reference>
<dbReference type="RefSeq" id="WP_096453995.1">
    <property type="nucleotide sequence ID" value="NZ_AP017369.1"/>
</dbReference>
<dbReference type="Proteomes" id="UP000218244">
    <property type="component" value="Chromosome"/>
</dbReference>
<organism evidence="3 4">
    <name type="scientific">Corynebacterium suranareeae</name>
    <dbReference type="NCBI Taxonomy" id="2506452"/>
    <lineage>
        <taxon>Bacteria</taxon>
        <taxon>Bacillati</taxon>
        <taxon>Actinomycetota</taxon>
        <taxon>Actinomycetes</taxon>
        <taxon>Mycobacteriales</taxon>
        <taxon>Corynebacteriaceae</taxon>
        <taxon>Corynebacterium</taxon>
    </lineage>
</organism>
<keyword evidence="1" id="KW-0175">Coiled coil</keyword>
<feature type="transmembrane region" description="Helical" evidence="2">
    <location>
        <begin position="56"/>
        <end position="79"/>
    </location>
</feature>
<evidence type="ECO:0000313" key="3">
    <source>
        <dbReference type="EMBL" id="BAU94719.1"/>
    </source>
</evidence>
<accession>A0A160PLZ3</accession>
<keyword evidence="2" id="KW-1133">Transmembrane helix</keyword>
<dbReference type="EMBL" id="AP017369">
    <property type="protein sequence ID" value="BAU94719.1"/>
    <property type="molecule type" value="Genomic_DNA"/>
</dbReference>
<sequence>MNKGPKTLEEKAEPIKQGSIKLLDFWPHILLGSIPIISLFVTIFPDANFKFFNWDISIPYALTGLTFVFAICGGVGMYFRTQSLHAAQQRCKELEKDLHQARSLAKSYQSDVQSALKFALQQLAFDIGLSRDVGSSRSLHFELRITLYCHHPKRNTFIPIARIAGDPTLEKFGRSEYPDSQGAISRGWKTGGVVLTSLPEDRAIWELELVENYGFLPDEASSIVMQSLSMLATRLNAESGPIGVIVVESTKKRGVSARTMDALQDSTWYAPIASLMVSVQESLVPHISEN</sequence>
<keyword evidence="2" id="KW-0472">Membrane</keyword>
<protein>
    <submittedName>
        <fullName evidence="3">Uncharacterized protein</fullName>
    </submittedName>
</protein>
<dbReference type="KEGG" id="csur:N24_0457"/>
<gene>
    <name evidence="3" type="ORF">N24_0457</name>
</gene>
<feature type="transmembrane region" description="Helical" evidence="2">
    <location>
        <begin position="25"/>
        <end position="44"/>
    </location>
</feature>
<dbReference type="AlphaFoldDB" id="A0A160PLZ3"/>
<evidence type="ECO:0000256" key="2">
    <source>
        <dbReference type="SAM" id="Phobius"/>
    </source>
</evidence>